<dbReference type="PANTHER" id="PTHR32071:SF90">
    <property type="entry name" value="TRANSCRIPTIONAL REGULATORY PROTEIN LEVR"/>
    <property type="match status" value="1"/>
</dbReference>
<dbReference type="Gene3D" id="1.10.1790.10">
    <property type="entry name" value="PRD domain"/>
    <property type="match status" value="2"/>
</dbReference>
<dbReference type="PROSITE" id="PS51096">
    <property type="entry name" value="PTS_EIIA_TYPE_4"/>
    <property type="match status" value="1"/>
</dbReference>
<organism evidence="7 8">
    <name type="scientific">Tepidanaerobacter acetatoxydans (strain DSM 21804 / JCM 16047 / Re1)</name>
    <dbReference type="NCBI Taxonomy" id="1209989"/>
    <lineage>
        <taxon>Bacteria</taxon>
        <taxon>Bacillati</taxon>
        <taxon>Bacillota</taxon>
        <taxon>Clostridia</taxon>
        <taxon>Thermosediminibacterales</taxon>
        <taxon>Tepidanaerobacteraceae</taxon>
        <taxon>Tepidanaerobacter</taxon>
    </lineage>
</organism>
<feature type="domain" description="PRD" evidence="6">
    <location>
        <begin position="850"/>
        <end position="948"/>
    </location>
</feature>
<dbReference type="CDD" id="cd00009">
    <property type="entry name" value="AAA"/>
    <property type="match status" value="1"/>
</dbReference>
<dbReference type="STRING" id="1209989.TepRe1_1700"/>
<dbReference type="SUPFAM" id="SSF53062">
    <property type="entry name" value="PTS system fructose IIA component-like"/>
    <property type="match status" value="1"/>
</dbReference>
<evidence type="ECO:0000259" key="4">
    <source>
        <dbReference type="PROSITE" id="PS50045"/>
    </source>
</evidence>
<dbReference type="Proteomes" id="UP000010802">
    <property type="component" value="Chromosome"/>
</dbReference>
<dbReference type="InterPro" id="IPR027417">
    <property type="entry name" value="P-loop_NTPase"/>
</dbReference>
<dbReference type="eggNOG" id="COG1221">
    <property type="taxonomic scope" value="Bacteria"/>
</dbReference>
<dbReference type="Gene3D" id="3.40.50.300">
    <property type="entry name" value="P-loop containing nucleotide triphosphate hydrolases"/>
    <property type="match status" value="1"/>
</dbReference>
<dbReference type="GO" id="GO:0016740">
    <property type="term" value="F:transferase activity"/>
    <property type="evidence" value="ECO:0007669"/>
    <property type="project" value="UniProtKB-KW"/>
</dbReference>
<name>F4LWW4_TEPAE</name>
<dbReference type="InterPro" id="IPR011608">
    <property type="entry name" value="PRD"/>
</dbReference>
<feature type="domain" description="Sigma-54 factor interaction" evidence="4">
    <location>
        <begin position="119"/>
        <end position="353"/>
    </location>
</feature>
<feature type="domain" description="PTS EIIA type-4" evidence="5">
    <location>
        <begin position="590"/>
        <end position="733"/>
    </location>
</feature>
<dbReference type="InterPro" id="IPR004701">
    <property type="entry name" value="PTS_EIIA_man-typ"/>
</dbReference>
<evidence type="ECO:0000259" key="5">
    <source>
        <dbReference type="PROSITE" id="PS51096"/>
    </source>
</evidence>
<keyword evidence="3" id="KW-0067">ATP-binding</keyword>
<evidence type="ECO:0000313" key="7">
    <source>
        <dbReference type="EMBL" id="CDI40825.1"/>
    </source>
</evidence>
<dbReference type="InterPro" id="IPR036634">
    <property type="entry name" value="PRD_sf"/>
</dbReference>
<accession>F4LWW4</accession>
<dbReference type="Pfam" id="PF03610">
    <property type="entry name" value="EIIA-man"/>
    <property type="match status" value="1"/>
</dbReference>
<dbReference type="SUPFAM" id="SSF52540">
    <property type="entry name" value="P-loop containing nucleoside triphosphate hydrolases"/>
    <property type="match status" value="1"/>
</dbReference>
<evidence type="ECO:0000259" key="6">
    <source>
        <dbReference type="PROSITE" id="PS51372"/>
    </source>
</evidence>
<dbReference type="InterPro" id="IPR036662">
    <property type="entry name" value="PTS_EIIA_man-typ_sf"/>
</dbReference>
<dbReference type="PROSITE" id="PS50045">
    <property type="entry name" value="SIGMA54_INTERACT_4"/>
    <property type="match status" value="1"/>
</dbReference>
<dbReference type="HOGENOM" id="CLU_014204_1_0_9"/>
<sequence>MMTRKEKVFIALKNLSSDVSAAKIAEDLSFGFDAETISKVTEIDRSNVSRELNELVRENKAIKIIGRPVKFFAKSCLEEILQIKYEGDGVIEDVNNFLHNTNFANDELNTKENDPFARIIGETGSLELAIKQAKAAILYPPRGLHTLITGPTGVGKTTFAEVMYQYAIYNGNISKDAELIVFNCSEYADNPQLILSQLFGYVKGAFTGANQDKAGLIESADGGILLLDEIHRLPPEAQEMLFLLMDKGIYRRLGETDKYHTASILIIGATTENLNSVLLQTFLRRIPMTINLPSLEDRPLNERLEFIETFFMSEASNVKVPIRIHKDVIRAFLLYDCYGNIGQLKGDIQLLCARGFLDYKTYNKKEIEINIHLLPEHIYSGLLSRHKDYSEVFELLEYGKDYYIYKPDDKKLAETINLNSFDVSDNLYKEITKKYNHYLNIGFSNDKISEIINNDIIKYLKKLLKKYDHNTEKALLDKNELFKIINPKVYNAAETALILAEQKLNKHFSNRAIIGLAMHISALMERIADKSLIYYEEINKIALNNPSEFKVAKMIREVLQQELGISIPTGEIGFLTMFLSAVDTGDDYSKIGVIVLAHGEATATSIADVANTLLATEHCKAIDMPLDMKVDNALEKTIEMVKKVDEGKGVLLLVDMGSLTAFAEIITQKANVLTKSIENISTPIVIEAVRKSLLPEMTLSVLVEDLNRANPYIGRIISGDIKNRVNISSSKTILTTCISGMGAAVKIAQLLKNTLNFVDEYNVKIQPVNKAENLDNILDKNGYDDVIAVVGTVDLHIPQVPFIPIDELIIGDGVRKLEKSITGSNNYIKSKKQSEENVFINMLEELLTFLNPIKAYNVVNDSYTATIKLLGIKDSARIKSRYIFHNCCMIERLIQNDILPYNNIDELIQKKMSIYEKVKLSLANIEEAFGITVPDTEIGYIIDLLDTQ</sequence>
<dbReference type="GO" id="GO:0009401">
    <property type="term" value="P:phosphoenolpyruvate-dependent sugar phosphotransferase system"/>
    <property type="evidence" value="ECO:0007669"/>
    <property type="project" value="InterPro"/>
</dbReference>
<gene>
    <name evidence="7" type="ordered locus">TEPIRE1_1833</name>
</gene>
<proteinExistence type="predicted"/>
<evidence type="ECO:0000256" key="2">
    <source>
        <dbReference type="ARBA" id="ARBA00022741"/>
    </source>
</evidence>
<dbReference type="eggNOG" id="COG3933">
    <property type="taxonomic scope" value="Bacteria"/>
</dbReference>
<protein>
    <submittedName>
        <fullName evidence="7">PTS system transcriptional activator</fullName>
    </submittedName>
</protein>
<feature type="domain" description="PRD" evidence="6">
    <location>
        <begin position="484"/>
        <end position="589"/>
    </location>
</feature>
<dbReference type="SMART" id="SM00382">
    <property type="entry name" value="AAA"/>
    <property type="match status" value="1"/>
</dbReference>
<dbReference type="PROSITE" id="PS00676">
    <property type="entry name" value="SIGMA54_INTERACT_2"/>
    <property type="match status" value="1"/>
</dbReference>
<dbReference type="PROSITE" id="PS51372">
    <property type="entry name" value="PRD_2"/>
    <property type="match status" value="2"/>
</dbReference>
<dbReference type="RefSeq" id="WP_013778758.1">
    <property type="nucleotide sequence ID" value="NC_015519.1"/>
</dbReference>
<evidence type="ECO:0000256" key="1">
    <source>
        <dbReference type="ARBA" id="ARBA00022679"/>
    </source>
</evidence>
<dbReference type="EMBL" id="HF563609">
    <property type="protein sequence ID" value="CDI40825.1"/>
    <property type="molecule type" value="Genomic_DNA"/>
</dbReference>
<dbReference type="InterPro" id="IPR003593">
    <property type="entry name" value="AAA+_ATPase"/>
</dbReference>
<dbReference type="Gene3D" id="3.40.50.510">
    <property type="entry name" value="Phosphotransferase system, mannose-type IIA component"/>
    <property type="match status" value="1"/>
</dbReference>
<dbReference type="PANTHER" id="PTHR32071">
    <property type="entry name" value="TRANSCRIPTIONAL REGULATORY PROTEIN"/>
    <property type="match status" value="1"/>
</dbReference>
<dbReference type="GO" id="GO:0016020">
    <property type="term" value="C:membrane"/>
    <property type="evidence" value="ECO:0007669"/>
    <property type="project" value="InterPro"/>
</dbReference>
<dbReference type="Pfam" id="PF00158">
    <property type="entry name" value="Sigma54_activat"/>
    <property type="match status" value="1"/>
</dbReference>
<dbReference type="KEGG" id="tae:TepiRe1_1833"/>
<dbReference type="SUPFAM" id="SSF63520">
    <property type="entry name" value="PTS-regulatory domain, PRD"/>
    <property type="match status" value="2"/>
</dbReference>
<dbReference type="InterPro" id="IPR002078">
    <property type="entry name" value="Sigma_54_int"/>
</dbReference>
<dbReference type="KEGG" id="tep:TepRe1_1700"/>
<reference evidence="8" key="1">
    <citation type="journal article" date="2013" name="Genome Announc.">
        <title>First genome sequence of a syntrophic acetate-oxidizing bacterium, Tepidanaerobacter acetatoxydans strain Re1.</title>
        <authorList>
            <person name="Manzoor S."/>
            <person name="Bongcam-Rudloff E."/>
            <person name="Schnurer A."/>
            <person name="Muller B."/>
        </authorList>
    </citation>
    <scope>NUCLEOTIDE SEQUENCE [LARGE SCALE GENOMIC DNA]</scope>
    <source>
        <strain evidence="8">Re1</strain>
    </source>
</reference>
<evidence type="ECO:0000313" key="8">
    <source>
        <dbReference type="Proteomes" id="UP000010802"/>
    </source>
</evidence>
<evidence type="ECO:0000256" key="3">
    <source>
        <dbReference type="ARBA" id="ARBA00022840"/>
    </source>
</evidence>
<dbReference type="GO" id="GO:0006355">
    <property type="term" value="P:regulation of DNA-templated transcription"/>
    <property type="evidence" value="ECO:0007669"/>
    <property type="project" value="InterPro"/>
</dbReference>
<keyword evidence="1" id="KW-0808">Transferase</keyword>
<dbReference type="Pfam" id="PF00874">
    <property type="entry name" value="PRD"/>
    <property type="match status" value="2"/>
</dbReference>
<keyword evidence="8" id="KW-1185">Reference proteome</keyword>
<dbReference type="GO" id="GO:0005524">
    <property type="term" value="F:ATP binding"/>
    <property type="evidence" value="ECO:0007669"/>
    <property type="project" value="UniProtKB-KW"/>
</dbReference>
<dbReference type="InterPro" id="IPR025943">
    <property type="entry name" value="Sigma_54_int_dom_ATP-bd_2"/>
</dbReference>
<keyword evidence="2" id="KW-0547">Nucleotide-binding</keyword>
<dbReference type="AlphaFoldDB" id="F4LWW4"/>